<dbReference type="GeneID" id="26099540"/>
<keyword evidence="1" id="KW-0472">Membrane</keyword>
<reference evidence="3 5" key="2">
    <citation type="submission" date="2017-05" db="EMBL/GenBank/DDBJ databases">
        <title>The draft genome of the hyperthermophilic archaeon 'Pyrodictium delaneyi strain Hulk', an iron and nitrate reducer, reveals the capacity for sulfate reduction.</title>
        <authorList>
            <person name="Demey L.M."/>
            <person name="Miller C."/>
            <person name="Manzella M."/>
            <person name="Reguera G."/>
            <person name="Kashefi K."/>
        </authorList>
    </citation>
    <scope>NUCLEOTIDE SEQUENCE [LARGE SCALE GENOMIC DNA]</scope>
    <source>
        <strain evidence="3 5">Hulk</strain>
    </source>
</reference>
<feature type="transmembrane region" description="Helical" evidence="1">
    <location>
        <begin position="513"/>
        <end position="532"/>
    </location>
</feature>
<reference evidence="2 4" key="1">
    <citation type="submission" date="2015-10" db="EMBL/GenBank/DDBJ databases">
        <title>Complete genome sequence of hyperthermophilic archaeon Pyrodictium delaneyi Su06.</title>
        <authorList>
            <person name="Jung J.-H."/>
            <person name="Lin J."/>
            <person name="Holden J.F."/>
            <person name="Park C.-S."/>
        </authorList>
    </citation>
    <scope>NUCLEOTIDE SEQUENCE [LARGE SCALE GENOMIC DNA]</scope>
    <source>
        <strain evidence="2 4">Su06</strain>
    </source>
</reference>
<keyword evidence="1" id="KW-0812">Transmembrane</keyword>
<feature type="transmembrane region" description="Helical" evidence="1">
    <location>
        <begin position="216"/>
        <end position="238"/>
    </location>
</feature>
<feature type="transmembrane region" description="Helical" evidence="1">
    <location>
        <begin position="429"/>
        <end position="455"/>
    </location>
</feature>
<organism evidence="2 4">
    <name type="scientific">Pyrodictium delaneyi</name>
    <dbReference type="NCBI Taxonomy" id="1273541"/>
    <lineage>
        <taxon>Archaea</taxon>
        <taxon>Thermoproteota</taxon>
        <taxon>Thermoprotei</taxon>
        <taxon>Desulfurococcales</taxon>
        <taxon>Pyrodictiaceae</taxon>
        <taxon>Pyrodictium</taxon>
    </lineage>
</organism>
<gene>
    <name evidence="3" type="ORF">Pdsh_02535</name>
    <name evidence="2" type="ORF">Pyrde_1201</name>
</gene>
<dbReference type="Proteomes" id="UP000058613">
    <property type="component" value="Chromosome"/>
</dbReference>
<dbReference type="KEGG" id="pdl:Pyrde_1201"/>
<dbReference type="PANTHER" id="PTHR35402:SF2">
    <property type="entry name" value="FLAGELLA ACCESSORY PROTEIN J"/>
    <property type="match status" value="1"/>
</dbReference>
<feature type="transmembrane region" description="Helical" evidence="1">
    <location>
        <begin position="184"/>
        <end position="210"/>
    </location>
</feature>
<keyword evidence="2" id="KW-0969">Cilium</keyword>
<dbReference type="STRING" id="1273541.Pyrde_1201"/>
<evidence type="ECO:0000313" key="5">
    <source>
        <dbReference type="Proteomes" id="UP000196694"/>
    </source>
</evidence>
<feature type="transmembrane region" description="Helical" evidence="1">
    <location>
        <begin position="15"/>
        <end position="34"/>
    </location>
</feature>
<accession>A0A0N7JD55</accession>
<protein>
    <submittedName>
        <fullName evidence="2">Putative Flagella-related protein FlaJ</fullName>
    </submittedName>
</protein>
<name>A0A0N7JD55_9CREN</name>
<keyword evidence="1" id="KW-1133">Transmembrane helix</keyword>
<feature type="transmembrane region" description="Helical" evidence="1">
    <location>
        <begin position="483"/>
        <end position="506"/>
    </location>
</feature>
<sequence length="550" mass="61080">MSITATEVKIERSKLLDPIFLASLAVPVAAIALISSPVAYTAIVVPALAGVWRILLPIARRQARTNQMDMDLLFLLAHMYAVSTGRPARRRLFELNTLVGEYGDYQRVLRRIAVLAVEWGYGFVRATRMLANQVRNDAFRGFLIRMSEVLRTGDDVVRFLRVELETAMRQFTSSYMRAIDLMRIFLGLYTTLMSASAFVILTFTILAVFMGGDSSVFVVSIMALTVTIAVFAFIAKMISPRDPIIYRSKEVLNPMLARLARITRLAFTASVVLGLLTYTITRDPMYTILAFALPALVPGIVAMRIEGFIKRINMFYQVFVRSFGLTFSVMPNYASALASVLSADYGVLTPYLRRLHARITNGIDPHIAFRYFVLETMSTNVLRGTNIMVDSIDAGGDATETGLMLSSLLIRLGDLRIDRDRVARTFEAVVYLMQGLVAAISSAVVNILILFMGYYKQLIGMSQTMPEVVQYLPFAITIPNMTLVSWAIAIFLAALIFINAIMIAYVRSSIFEIALFHIAVLAIVTVAGVKAMEVISRMLIMPVLIPGPTS</sequence>
<keyword evidence="2" id="KW-0282">Flagellum</keyword>
<feature type="transmembrane region" description="Helical" evidence="1">
    <location>
        <begin position="259"/>
        <end position="280"/>
    </location>
</feature>
<dbReference type="RefSeq" id="WP_055409093.1">
    <property type="nucleotide sequence ID" value="NZ_CP013011.1"/>
</dbReference>
<dbReference type="AlphaFoldDB" id="A0A0N7JD55"/>
<evidence type="ECO:0000313" key="4">
    <source>
        <dbReference type="Proteomes" id="UP000058613"/>
    </source>
</evidence>
<dbReference type="PANTHER" id="PTHR35402">
    <property type="entry name" value="INTEGRAL MEMBRANE PROTEIN-RELATED"/>
    <property type="match status" value="1"/>
</dbReference>
<evidence type="ECO:0000313" key="3">
    <source>
        <dbReference type="EMBL" id="OWJ55677.1"/>
    </source>
</evidence>
<dbReference type="OrthoDB" id="141855at2157"/>
<feature type="transmembrane region" description="Helical" evidence="1">
    <location>
        <begin position="40"/>
        <end position="59"/>
    </location>
</feature>
<proteinExistence type="predicted"/>
<dbReference type="EMBL" id="CP013011">
    <property type="protein sequence ID" value="ALL01249.1"/>
    <property type="molecule type" value="Genomic_DNA"/>
</dbReference>
<keyword evidence="5" id="KW-1185">Reference proteome</keyword>
<dbReference type="EMBL" id="NCQP01000001">
    <property type="protein sequence ID" value="OWJ55677.1"/>
    <property type="molecule type" value="Genomic_DNA"/>
</dbReference>
<feature type="transmembrane region" description="Helical" evidence="1">
    <location>
        <begin position="286"/>
        <end position="305"/>
    </location>
</feature>
<dbReference type="Proteomes" id="UP000196694">
    <property type="component" value="Unassembled WGS sequence"/>
</dbReference>
<keyword evidence="2" id="KW-0966">Cell projection</keyword>
<evidence type="ECO:0000313" key="2">
    <source>
        <dbReference type="EMBL" id="ALL01249.1"/>
    </source>
</evidence>
<dbReference type="InterPro" id="IPR056569">
    <property type="entry name" value="ArlJ-like"/>
</dbReference>
<evidence type="ECO:0000256" key="1">
    <source>
        <dbReference type="SAM" id="Phobius"/>
    </source>
</evidence>